<organism evidence="9 10">
    <name type="scientific">Candidatus Eubacterium faecale</name>
    <dbReference type="NCBI Taxonomy" id="2838568"/>
    <lineage>
        <taxon>Bacteria</taxon>
        <taxon>Bacillati</taxon>
        <taxon>Bacillota</taxon>
        <taxon>Clostridia</taxon>
        <taxon>Eubacteriales</taxon>
        <taxon>Eubacteriaceae</taxon>
        <taxon>Eubacterium</taxon>
    </lineage>
</organism>
<evidence type="ECO:0000256" key="5">
    <source>
        <dbReference type="ARBA" id="ARBA00022989"/>
    </source>
</evidence>
<evidence type="ECO:0000256" key="4">
    <source>
        <dbReference type="ARBA" id="ARBA00022692"/>
    </source>
</evidence>
<feature type="transmembrane region" description="Helical" evidence="7">
    <location>
        <begin position="61"/>
        <end position="81"/>
    </location>
</feature>
<evidence type="ECO:0000256" key="2">
    <source>
        <dbReference type="ARBA" id="ARBA00006448"/>
    </source>
</evidence>
<reference evidence="9" key="2">
    <citation type="submission" date="2021-04" db="EMBL/GenBank/DDBJ databases">
        <authorList>
            <person name="Gilroy R."/>
        </authorList>
    </citation>
    <scope>NUCLEOTIDE SEQUENCE</scope>
    <source>
        <strain evidence="9">CHK188-16595</strain>
    </source>
</reference>
<accession>A0A9D2SA53</accession>
<sequence>MAVIEMSIVFIRAVIIYIAVIIALRVMGKRQIGEMTPHELVITILVSQVAVIPLQDNAMPLANMIIPILIFVSLEIIVSALSMKSIGFRNIIQGKPIFVIKNGKLDEKQLRRLRITIDDLMDAVREKGFFDLSEVQDAVVETNGTVSVLAKAKDSPVTPSQLHLEVDEKSTAVPVVTDGKPVAEYFGENKIKNSEIELLVTQSGKQITDIMLLTIDDNGKINVIEKRGK</sequence>
<feature type="domain" description="YetF C-terminal" evidence="8">
    <location>
        <begin position="84"/>
        <end position="186"/>
    </location>
</feature>
<dbReference type="Gene3D" id="3.30.240.20">
    <property type="entry name" value="bsu07140 like domains"/>
    <property type="match status" value="1"/>
</dbReference>
<keyword evidence="6 7" id="KW-0472">Membrane</keyword>
<evidence type="ECO:0000256" key="6">
    <source>
        <dbReference type="ARBA" id="ARBA00023136"/>
    </source>
</evidence>
<dbReference type="Proteomes" id="UP000823877">
    <property type="component" value="Unassembled WGS sequence"/>
</dbReference>
<dbReference type="Pfam" id="PF04239">
    <property type="entry name" value="DUF421"/>
    <property type="match status" value="1"/>
</dbReference>
<keyword evidence="4 7" id="KW-0812">Transmembrane</keyword>
<dbReference type="InterPro" id="IPR007353">
    <property type="entry name" value="DUF421"/>
</dbReference>
<evidence type="ECO:0000256" key="1">
    <source>
        <dbReference type="ARBA" id="ARBA00004651"/>
    </source>
</evidence>
<comment type="subcellular location">
    <subcellularLocation>
        <location evidence="1">Cell membrane</location>
        <topology evidence="1">Multi-pass membrane protein</topology>
    </subcellularLocation>
</comment>
<keyword evidence="3" id="KW-1003">Cell membrane</keyword>
<gene>
    <name evidence="9" type="ORF">IAA37_08490</name>
</gene>
<dbReference type="InterPro" id="IPR023090">
    <property type="entry name" value="UPF0702_alpha/beta_dom_sf"/>
</dbReference>
<dbReference type="EMBL" id="DWXN01000012">
    <property type="protein sequence ID" value="HJB75689.1"/>
    <property type="molecule type" value="Genomic_DNA"/>
</dbReference>
<comment type="similarity">
    <text evidence="2">Belongs to the UPF0702 family.</text>
</comment>
<feature type="transmembrane region" description="Helical" evidence="7">
    <location>
        <begin position="6"/>
        <end position="26"/>
    </location>
</feature>
<dbReference type="PANTHER" id="PTHR34582">
    <property type="entry name" value="UPF0702 TRANSMEMBRANE PROTEIN YCAP"/>
    <property type="match status" value="1"/>
</dbReference>
<evidence type="ECO:0000313" key="9">
    <source>
        <dbReference type="EMBL" id="HJB75689.1"/>
    </source>
</evidence>
<evidence type="ECO:0000259" key="8">
    <source>
        <dbReference type="Pfam" id="PF04239"/>
    </source>
</evidence>
<evidence type="ECO:0000313" key="10">
    <source>
        <dbReference type="Proteomes" id="UP000823877"/>
    </source>
</evidence>
<dbReference type="AlphaFoldDB" id="A0A9D2SA53"/>
<reference evidence="9" key="1">
    <citation type="journal article" date="2021" name="PeerJ">
        <title>Extensive microbial diversity within the chicken gut microbiome revealed by metagenomics and culture.</title>
        <authorList>
            <person name="Gilroy R."/>
            <person name="Ravi A."/>
            <person name="Getino M."/>
            <person name="Pursley I."/>
            <person name="Horton D.L."/>
            <person name="Alikhan N.F."/>
            <person name="Baker D."/>
            <person name="Gharbi K."/>
            <person name="Hall N."/>
            <person name="Watson M."/>
            <person name="Adriaenssens E.M."/>
            <person name="Foster-Nyarko E."/>
            <person name="Jarju S."/>
            <person name="Secka A."/>
            <person name="Antonio M."/>
            <person name="Oren A."/>
            <person name="Chaudhuri R.R."/>
            <person name="La Ragione R."/>
            <person name="Hildebrand F."/>
            <person name="Pallen M.J."/>
        </authorList>
    </citation>
    <scope>NUCLEOTIDE SEQUENCE</scope>
    <source>
        <strain evidence="9">CHK188-16595</strain>
    </source>
</reference>
<name>A0A9D2SA53_9FIRM</name>
<dbReference type="PANTHER" id="PTHR34582:SF6">
    <property type="entry name" value="UPF0702 TRANSMEMBRANE PROTEIN YCAP"/>
    <property type="match status" value="1"/>
</dbReference>
<protein>
    <submittedName>
        <fullName evidence="9">DUF421 domain-containing protein</fullName>
    </submittedName>
</protein>
<evidence type="ECO:0000256" key="3">
    <source>
        <dbReference type="ARBA" id="ARBA00022475"/>
    </source>
</evidence>
<comment type="caution">
    <text evidence="9">The sequence shown here is derived from an EMBL/GenBank/DDBJ whole genome shotgun (WGS) entry which is preliminary data.</text>
</comment>
<evidence type="ECO:0000256" key="7">
    <source>
        <dbReference type="SAM" id="Phobius"/>
    </source>
</evidence>
<keyword evidence="5 7" id="KW-1133">Transmembrane helix</keyword>
<dbReference type="GO" id="GO:0005886">
    <property type="term" value="C:plasma membrane"/>
    <property type="evidence" value="ECO:0007669"/>
    <property type="project" value="UniProtKB-SubCell"/>
</dbReference>
<proteinExistence type="inferred from homology"/>